<dbReference type="AlphaFoldDB" id="A0A4R6H4Z4"/>
<protein>
    <submittedName>
        <fullName evidence="3">Cation transport ATPase-like protein</fullName>
    </submittedName>
</protein>
<evidence type="ECO:0000313" key="3">
    <source>
        <dbReference type="EMBL" id="TDO02496.1"/>
    </source>
</evidence>
<sequence length="43" mass="4725">MAEQATARDSEPKQSDAASEADLENGLTTQEAQERLRQYGRTA</sequence>
<organism evidence="3 4">
    <name type="scientific">Halomonas ventosae</name>
    <dbReference type="NCBI Taxonomy" id="229007"/>
    <lineage>
        <taxon>Bacteria</taxon>
        <taxon>Pseudomonadati</taxon>
        <taxon>Pseudomonadota</taxon>
        <taxon>Gammaproteobacteria</taxon>
        <taxon>Oceanospirillales</taxon>
        <taxon>Halomonadaceae</taxon>
        <taxon>Halomonas</taxon>
    </lineage>
</organism>
<comment type="caution">
    <text evidence="3">The sequence shown here is derived from an EMBL/GenBank/DDBJ whole genome shotgun (WGS) entry which is preliminary data.</text>
</comment>
<dbReference type="Proteomes" id="UP000295150">
    <property type="component" value="Unassembled WGS sequence"/>
</dbReference>
<evidence type="ECO:0000256" key="1">
    <source>
        <dbReference type="SAM" id="MobiDB-lite"/>
    </source>
</evidence>
<dbReference type="Pfam" id="PF00690">
    <property type="entry name" value="Cation_ATPase_N"/>
    <property type="match status" value="1"/>
</dbReference>
<dbReference type="RefSeq" id="WP_166637573.1">
    <property type="nucleotide sequence ID" value="NZ_SNWH01000020.1"/>
</dbReference>
<name>A0A4R6H4Z4_9GAMM</name>
<evidence type="ECO:0000259" key="2">
    <source>
        <dbReference type="Pfam" id="PF00690"/>
    </source>
</evidence>
<feature type="domain" description="Cation-transporting P-type ATPase N-terminal" evidence="2">
    <location>
        <begin position="20"/>
        <end position="41"/>
    </location>
</feature>
<feature type="region of interest" description="Disordered" evidence="1">
    <location>
        <begin position="1"/>
        <end position="43"/>
    </location>
</feature>
<gene>
    <name evidence="3" type="ORF">DFO68_1203</name>
</gene>
<feature type="compositionally biased region" description="Basic and acidic residues" evidence="1">
    <location>
        <begin position="1"/>
        <end position="14"/>
    </location>
</feature>
<dbReference type="InterPro" id="IPR004014">
    <property type="entry name" value="ATPase_P-typ_cation-transptr_N"/>
</dbReference>
<reference evidence="3 4" key="1">
    <citation type="submission" date="2019-03" db="EMBL/GenBank/DDBJ databases">
        <title>Freshwater and sediment microbial communities from various areas in North America, analyzing microbe dynamics in response to fracking.</title>
        <authorList>
            <person name="Lamendella R."/>
        </authorList>
    </citation>
    <scope>NUCLEOTIDE SEQUENCE [LARGE SCALE GENOMIC DNA]</scope>
    <source>
        <strain evidence="3 4">1_TX</strain>
    </source>
</reference>
<proteinExistence type="predicted"/>
<dbReference type="EMBL" id="SNWH01000020">
    <property type="protein sequence ID" value="TDO02496.1"/>
    <property type="molecule type" value="Genomic_DNA"/>
</dbReference>
<evidence type="ECO:0000313" key="4">
    <source>
        <dbReference type="Proteomes" id="UP000295150"/>
    </source>
</evidence>
<keyword evidence="4" id="KW-1185">Reference proteome</keyword>
<accession>A0A4R6H4Z4</accession>